<evidence type="ECO:0000256" key="6">
    <source>
        <dbReference type="SAM" id="Phobius"/>
    </source>
</evidence>
<dbReference type="Pfam" id="PF12704">
    <property type="entry name" value="MacB_PCD"/>
    <property type="match status" value="2"/>
</dbReference>
<gene>
    <name evidence="9" type="ORF">Y958_14235</name>
</gene>
<feature type="domain" description="MacB-like periplasmic core" evidence="8">
    <location>
        <begin position="436"/>
        <end position="654"/>
    </location>
</feature>
<feature type="transmembrane region" description="Helical" evidence="6">
    <location>
        <begin position="735"/>
        <end position="758"/>
    </location>
</feature>
<keyword evidence="3 6" id="KW-0812">Transmembrane</keyword>
<dbReference type="GO" id="GO:0005886">
    <property type="term" value="C:plasma membrane"/>
    <property type="evidence" value="ECO:0007669"/>
    <property type="project" value="UniProtKB-SubCell"/>
</dbReference>
<protein>
    <recommendedName>
        <fullName evidence="11">ABC transporter permease</fullName>
    </recommendedName>
</protein>
<evidence type="ECO:0000259" key="8">
    <source>
        <dbReference type="Pfam" id="PF12704"/>
    </source>
</evidence>
<accession>A0A248JV85</accession>
<evidence type="ECO:0000256" key="3">
    <source>
        <dbReference type="ARBA" id="ARBA00022692"/>
    </source>
</evidence>
<feature type="transmembrane region" description="Helical" evidence="6">
    <location>
        <begin position="333"/>
        <end position="361"/>
    </location>
</feature>
<sequence>MNNMALLPNLLSVAVRILLRHRVYTALNVTGLALGLAAASMIGLFVWHETHYDGFFHDAGRIYRLGHTEYLPGRAPLSYPVTSLPMAAPLLRDFPEIERIVRVDYERLAVMRDGTSFAEIAAMADADYFRLFDFPFLAGQGATALDRPGTAVLTERLARKYLGTVDVVGRVLTLASGASLTVTGVMHDRPSNSHLLGELVTRLDTRLNTGVDDKLARRATIWDSYFVDTYLLLRHGADATALAARFPGFLAAHFPGYRDPATGKETIALSLTALGDINLEQGADGAGVQGFLGVALLVLLIAVANFVNLSTARSTLRAKEVALRKVLGAPRRALVAQFLLESVLMALVAMVAGQVLLELAMPRLLQALAVHIDTRFLVSPWLFGANVAGAVGVGLLGGLYPALVLSRPAPATLLKGEGAATGAGFRMGLVVFQFAAGIMLAIAAVVIFQQARYASTQALGFQPDGVVVVRDRFPRADGQLPRLKAFQEQVVRLKGVAVAGGASALPGDGNEDTESFRRPDAPDDGAAILRTEPVDYEFLKALGVHLLAGRLFDGTAPADALRVDAPEDQDPAGRTIVLSLDAARRLGFAAAEEAVGQTVIFGKNYPMTIVGVVDPVRYTDARMATQPVVYVLDPASIRSLAIRLTDDAGADTLAAIDALWRGMYPDAPMIRRFLTDSLADQSQQERRQALLLGVFTGLALVIACLGLFGLAAFTAERRTKEMGLRKVMGAGILDIVHLMVWQFSKPVLLAEMIAWPLAWLGLRHWLAGFTLRTPLDPLVFVTAGAVALAIAWITVAGHAARVAVAKPVKALRYE</sequence>
<dbReference type="PANTHER" id="PTHR30572">
    <property type="entry name" value="MEMBRANE COMPONENT OF TRANSPORTER-RELATED"/>
    <property type="match status" value="1"/>
</dbReference>
<dbReference type="InterPro" id="IPR003838">
    <property type="entry name" value="ABC3_permease_C"/>
</dbReference>
<dbReference type="Pfam" id="PF02687">
    <property type="entry name" value="FtsX"/>
    <property type="match status" value="2"/>
</dbReference>
<keyword evidence="10" id="KW-1185">Reference proteome</keyword>
<evidence type="ECO:0000256" key="4">
    <source>
        <dbReference type="ARBA" id="ARBA00022989"/>
    </source>
</evidence>
<dbReference type="GO" id="GO:0022857">
    <property type="term" value="F:transmembrane transporter activity"/>
    <property type="evidence" value="ECO:0007669"/>
    <property type="project" value="TreeGrafter"/>
</dbReference>
<evidence type="ECO:0000313" key="10">
    <source>
        <dbReference type="Proteomes" id="UP000197153"/>
    </source>
</evidence>
<feature type="transmembrane region" description="Helical" evidence="6">
    <location>
        <begin position="690"/>
        <end position="714"/>
    </location>
</feature>
<keyword evidence="5 6" id="KW-0472">Membrane</keyword>
<dbReference type="RefSeq" id="WP_088872752.1">
    <property type="nucleotide sequence ID" value="NZ_CP022111.1"/>
</dbReference>
<evidence type="ECO:0000256" key="1">
    <source>
        <dbReference type="ARBA" id="ARBA00004651"/>
    </source>
</evidence>
<feature type="domain" description="MacB-like periplasmic core" evidence="8">
    <location>
        <begin position="25"/>
        <end position="245"/>
    </location>
</feature>
<dbReference type="InterPro" id="IPR050250">
    <property type="entry name" value="Macrolide_Exporter_MacB"/>
</dbReference>
<dbReference type="InterPro" id="IPR025857">
    <property type="entry name" value="MacB_PCD"/>
</dbReference>
<feature type="transmembrane region" description="Helical" evidence="6">
    <location>
        <begin position="778"/>
        <end position="804"/>
    </location>
</feature>
<feature type="transmembrane region" description="Helical" evidence="6">
    <location>
        <begin position="291"/>
        <end position="312"/>
    </location>
</feature>
<evidence type="ECO:0000313" key="9">
    <source>
        <dbReference type="EMBL" id="ASG22134.1"/>
    </source>
</evidence>
<keyword evidence="2" id="KW-1003">Cell membrane</keyword>
<comment type="subcellular location">
    <subcellularLocation>
        <location evidence="1">Cell membrane</location>
        <topology evidence="1">Multi-pass membrane protein</topology>
    </subcellularLocation>
</comment>
<dbReference type="PANTHER" id="PTHR30572:SF18">
    <property type="entry name" value="ABC-TYPE MACROLIDE FAMILY EXPORT SYSTEM PERMEASE COMPONENT 2"/>
    <property type="match status" value="1"/>
</dbReference>
<proteinExistence type="predicted"/>
<dbReference type="Proteomes" id="UP000197153">
    <property type="component" value="Chromosome 2"/>
</dbReference>
<evidence type="ECO:0000256" key="2">
    <source>
        <dbReference type="ARBA" id="ARBA00022475"/>
    </source>
</evidence>
<feature type="domain" description="ABC3 transporter permease C-terminal" evidence="7">
    <location>
        <begin position="294"/>
        <end position="407"/>
    </location>
</feature>
<evidence type="ECO:0000259" key="7">
    <source>
        <dbReference type="Pfam" id="PF02687"/>
    </source>
</evidence>
<feature type="transmembrane region" description="Helical" evidence="6">
    <location>
        <begin position="381"/>
        <end position="406"/>
    </location>
</feature>
<name>A0A248JV85_9PROT</name>
<keyword evidence="4 6" id="KW-1133">Transmembrane helix</keyword>
<feature type="domain" description="ABC3 transporter permease C-terminal" evidence="7">
    <location>
        <begin position="694"/>
        <end position="796"/>
    </location>
</feature>
<dbReference type="EMBL" id="CP022111">
    <property type="protein sequence ID" value="ASG22134.1"/>
    <property type="molecule type" value="Genomic_DNA"/>
</dbReference>
<dbReference type="KEGG" id="nao:Y958_14235"/>
<organism evidence="9 10">
    <name type="scientific">Nitrospirillum viridazoti CBAmc</name>
    <dbReference type="NCBI Taxonomy" id="1441467"/>
    <lineage>
        <taxon>Bacteria</taxon>
        <taxon>Pseudomonadati</taxon>
        <taxon>Pseudomonadota</taxon>
        <taxon>Alphaproteobacteria</taxon>
        <taxon>Rhodospirillales</taxon>
        <taxon>Azospirillaceae</taxon>
        <taxon>Nitrospirillum</taxon>
        <taxon>Nitrospirillum viridazoti</taxon>
    </lineage>
</organism>
<dbReference type="AlphaFoldDB" id="A0A248JV85"/>
<reference evidence="9 10" key="1">
    <citation type="submission" date="2017-06" db="EMBL/GenBank/DDBJ databases">
        <title>Complete genome sequence of Nitrospirillum amazonense strain CBAmC, an endophytic nitrogen-fixing and plant growth-promoting bacterium, isolated from sugarcane.</title>
        <authorList>
            <person name="Schwab S."/>
            <person name="dos Santos Teixeira K.R."/>
            <person name="Simoes Araujo J.L."/>
            <person name="Soares Vidal M."/>
            <person name="Borges de Freitas H.R."/>
            <person name="Rivello Crivelaro A.L."/>
            <person name="Bueno de Camargo Nunes A."/>
            <person name="dos Santos C.M."/>
            <person name="Palmeira da Silva Rosa D."/>
            <person name="da Silva Padilha D."/>
            <person name="da Silva E."/>
            <person name="Araujo Terra L."/>
            <person name="Soares Mendes V."/>
            <person name="Farinelli L."/>
            <person name="Magalhaes Cruz L."/>
            <person name="Baldani J.I."/>
        </authorList>
    </citation>
    <scope>NUCLEOTIDE SEQUENCE [LARGE SCALE GENOMIC DNA]</scope>
    <source>
        <strain evidence="9 10">CBAmC</strain>
    </source>
</reference>
<evidence type="ECO:0000256" key="5">
    <source>
        <dbReference type="ARBA" id="ARBA00023136"/>
    </source>
</evidence>
<evidence type="ECO:0008006" key="11">
    <source>
        <dbReference type="Google" id="ProtNLM"/>
    </source>
</evidence>
<feature type="transmembrane region" description="Helical" evidence="6">
    <location>
        <begin position="427"/>
        <end position="448"/>
    </location>
</feature>
<feature type="transmembrane region" description="Helical" evidence="6">
    <location>
        <begin position="26"/>
        <end position="47"/>
    </location>
</feature>